<keyword evidence="4" id="KW-0808">Transferase</keyword>
<comment type="similarity">
    <text evidence="1">Belongs to the bacterial sugar transferase family.</text>
</comment>
<dbReference type="OrthoDB" id="9808602at2"/>
<organism evidence="4 5">
    <name type="scientific">Stenotrophomonas koreensis</name>
    <dbReference type="NCBI Taxonomy" id="266128"/>
    <lineage>
        <taxon>Bacteria</taxon>
        <taxon>Pseudomonadati</taxon>
        <taxon>Pseudomonadota</taxon>
        <taxon>Gammaproteobacteria</taxon>
        <taxon>Lysobacterales</taxon>
        <taxon>Lysobacteraceae</taxon>
        <taxon>Stenotrophomonas</taxon>
    </lineage>
</organism>
<name>A0A0R0C040_9GAMM</name>
<evidence type="ECO:0000313" key="5">
    <source>
        <dbReference type="Proteomes" id="UP000051254"/>
    </source>
</evidence>
<dbReference type="InterPro" id="IPR003362">
    <property type="entry name" value="Bact_transf"/>
</dbReference>
<feature type="transmembrane region" description="Helical" evidence="2">
    <location>
        <begin position="7"/>
        <end position="28"/>
    </location>
</feature>
<evidence type="ECO:0000256" key="1">
    <source>
        <dbReference type="ARBA" id="ARBA00006464"/>
    </source>
</evidence>
<accession>A0A0R0C040</accession>
<keyword evidence="2" id="KW-1133">Transmembrane helix</keyword>
<dbReference type="AlphaFoldDB" id="A0A0R0C040"/>
<dbReference type="RefSeq" id="WP_057665189.1">
    <property type="nucleotide sequence ID" value="NZ_LDJH01000011.1"/>
</dbReference>
<evidence type="ECO:0000256" key="2">
    <source>
        <dbReference type="SAM" id="Phobius"/>
    </source>
</evidence>
<dbReference type="PANTHER" id="PTHR30576">
    <property type="entry name" value="COLANIC BIOSYNTHESIS UDP-GLUCOSE LIPID CARRIER TRANSFERASE"/>
    <property type="match status" value="1"/>
</dbReference>
<feature type="transmembrane region" description="Helical" evidence="2">
    <location>
        <begin position="181"/>
        <end position="204"/>
    </location>
</feature>
<protein>
    <submittedName>
        <fullName evidence="4">Sugar transferase</fullName>
    </submittedName>
</protein>
<dbReference type="PANTHER" id="PTHR30576:SF20">
    <property type="entry name" value="QUINOVOSAMINEPHOSPHOTRANSFERAE-RELATED"/>
    <property type="match status" value="1"/>
</dbReference>
<keyword evidence="5" id="KW-1185">Reference proteome</keyword>
<gene>
    <name evidence="4" type="ORF">ABB25_06660</name>
</gene>
<dbReference type="EMBL" id="LDJH01000011">
    <property type="protein sequence ID" value="KRG58328.1"/>
    <property type="molecule type" value="Genomic_DNA"/>
</dbReference>
<evidence type="ECO:0000259" key="3">
    <source>
        <dbReference type="Pfam" id="PF02397"/>
    </source>
</evidence>
<feature type="domain" description="Bacterial sugar transferase" evidence="3">
    <location>
        <begin position="3"/>
        <end position="196"/>
    </location>
</feature>
<proteinExistence type="inferred from homology"/>
<dbReference type="GO" id="GO:0016780">
    <property type="term" value="F:phosphotransferase activity, for other substituted phosphate groups"/>
    <property type="evidence" value="ECO:0007669"/>
    <property type="project" value="TreeGrafter"/>
</dbReference>
<dbReference type="Proteomes" id="UP000051254">
    <property type="component" value="Unassembled WGS sequence"/>
</dbReference>
<keyword evidence="2" id="KW-0472">Membrane</keyword>
<comment type="caution">
    <text evidence="4">The sequence shown here is derived from an EMBL/GenBank/DDBJ whole genome shotgun (WGS) entry which is preliminary data.</text>
</comment>
<evidence type="ECO:0000313" key="4">
    <source>
        <dbReference type="EMBL" id="KRG58328.1"/>
    </source>
</evidence>
<keyword evidence="2" id="KW-0812">Transmembrane</keyword>
<reference evidence="4 5" key="1">
    <citation type="submission" date="2015-05" db="EMBL/GenBank/DDBJ databases">
        <title>Genome sequencing and analysis of members of genus Stenotrophomonas.</title>
        <authorList>
            <person name="Patil P.P."/>
            <person name="Midha S."/>
            <person name="Patil P.B."/>
        </authorList>
    </citation>
    <scope>NUCLEOTIDE SEQUENCE [LARGE SCALE GENOMIC DNA]</scope>
    <source>
        <strain evidence="4 5">DSM 17805</strain>
    </source>
</reference>
<dbReference type="Pfam" id="PF02397">
    <property type="entry name" value="Bac_transf"/>
    <property type="match status" value="1"/>
</dbReference>
<sequence length="240" mass="26171">MQRLLDIVFSGLALLVLSPLLVPIAIILRLTGEGEVFYVQQRIGRGGRMFGLYKFATMLKNSPSLGTGTVTVKNDPRVLPIGRFLRKTKINELPQLLNIFNGDMSIVGPRPQTKRCFDAFPASSQAAILTVRPGLSGIGSIVFRDEEELMHASAEPERFYDEVIMPYKGALEEWYVANQGLWTYLCCIFVTAWVVLVPGSTLFWRAFSGVPLPSAELVAAGGAKGAPATAPRQQTSGPAI</sequence>
<dbReference type="STRING" id="266128.ABB25_06660"/>
<dbReference type="PATRIC" id="fig|266128.3.peg.202"/>